<evidence type="ECO:0000313" key="3">
    <source>
        <dbReference type="Proteomes" id="UP001152799"/>
    </source>
</evidence>
<accession>A0A9N9MQV9</accession>
<sequence>MMTILEDLAIPPNHIGHVNIASNESNDYNGEVFVEFGTRLKQSYEYCIPRCITYSQNGVLPVMNLSCNLLDFKAEELFTRGTPCLQEKHFVNEKKYLRRETTPKNKVFMKKTFLQKEDFPEQRVHEENFPWKGKDSPEQRINEENVSSKGKD</sequence>
<dbReference type="EMBL" id="OU892280">
    <property type="protein sequence ID" value="CAG9768079.1"/>
    <property type="molecule type" value="Genomic_DNA"/>
</dbReference>
<dbReference type="AlphaFoldDB" id="A0A9N9MQV9"/>
<feature type="compositionally biased region" description="Basic and acidic residues" evidence="1">
    <location>
        <begin position="119"/>
        <end position="143"/>
    </location>
</feature>
<dbReference type="OrthoDB" id="6780560at2759"/>
<dbReference type="Proteomes" id="UP001152799">
    <property type="component" value="Chromosome 4"/>
</dbReference>
<reference evidence="2" key="1">
    <citation type="submission" date="2022-01" db="EMBL/GenBank/DDBJ databases">
        <authorList>
            <person name="King R."/>
        </authorList>
    </citation>
    <scope>NUCLEOTIDE SEQUENCE</scope>
</reference>
<evidence type="ECO:0000256" key="1">
    <source>
        <dbReference type="SAM" id="MobiDB-lite"/>
    </source>
</evidence>
<keyword evidence="3" id="KW-1185">Reference proteome</keyword>
<evidence type="ECO:0000313" key="2">
    <source>
        <dbReference type="EMBL" id="CAG9768079.1"/>
    </source>
</evidence>
<feature type="region of interest" description="Disordered" evidence="1">
    <location>
        <begin position="119"/>
        <end position="152"/>
    </location>
</feature>
<name>A0A9N9MQV9_9CUCU</name>
<protein>
    <submittedName>
        <fullName evidence="2">Uncharacterized protein</fullName>
    </submittedName>
</protein>
<gene>
    <name evidence="2" type="ORF">CEUTPL_LOCUS8627</name>
</gene>
<organism evidence="2 3">
    <name type="scientific">Ceutorhynchus assimilis</name>
    <name type="common">cabbage seed weevil</name>
    <dbReference type="NCBI Taxonomy" id="467358"/>
    <lineage>
        <taxon>Eukaryota</taxon>
        <taxon>Metazoa</taxon>
        <taxon>Ecdysozoa</taxon>
        <taxon>Arthropoda</taxon>
        <taxon>Hexapoda</taxon>
        <taxon>Insecta</taxon>
        <taxon>Pterygota</taxon>
        <taxon>Neoptera</taxon>
        <taxon>Endopterygota</taxon>
        <taxon>Coleoptera</taxon>
        <taxon>Polyphaga</taxon>
        <taxon>Cucujiformia</taxon>
        <taxon>Curculionidae</taxon>
        <taxon>Ceutorhynchinae</taxon>
        <taxon>Ceutorhynchus</taxon>
    </lineage>
</organism>
<proteinExistence type="predicted"/>